<keyword evidence="4" id="KW-0547">Nucleotide-binding</keyword>
<keyword evidence="6" id="KW-0051">Antiviral defense</keyword>
<evidence type="ECO:0000256" key="7">
    <source>
        <dbReference type="ARBA" id="ARBA00023136"/>
    </source>
</evidence>
<sequence>MDILEDIFENVNNWLKFAESKNAVLITLSGVFIWGAIRIIASNKISLVFEWYFYSLIVFFAFSFIVGIFSFVPITNYSIIIPSEDISEKDNLFLFSHLAKYRKKSLISKISKITKTKESEVNEIHEMYAEQIIINSRITLHKFNYFSLGIKSILLGVSTPFLGYFLLNYINCEKINLISGFRK</sequence>
<evidence type="ECO:0000313" key="10">
    <source>
        <dbReference type="EMBL" id="CAA6827761.1"/>
    </source>
</evidence>
<dbReference type="Pfam" id="PF18967">
    <property type="entry name" value="PycTM"/>
    <property type="match status" value="1"/>
</dbReference>
<feature type="transmembrane region" description="Helical" evidence="8">
    <location>
        <begin position="23"/>
        <end position="41"/>
    </location>
</feature>
<keyword evidence="3 8" id="KW-0812">Transmembrane</keyword>
<evidence type="ECO:0000256" key="4">
    <source>
        <dbReference type="ARBA" id="ARBA00022741"/>
    </source>
</evidence>
<evidence type="ECO:0000256" key="5">
    <source>
        <dbReference type="ARBA" id="ARBA00022989"/>
    </source>
</evidence>
<accession>A0A6S6UBP7</accession>
<name>A0A6S6UBP7_9BACT</name>
<dbReference type="EMBL" id="CACVAS010000163">
    <property type="protein sequence ID" value="CAA6827761.1"/>
    <property type="molecule type" value="Genomic_DNA"/>
</dbReference>
<organism evidence="10">
    <name type="scientific">uncultured Sulfurovum sp</name>
    <dbReference type="NCBI Taxonomy" id="269237"/>
    <lineage>
        <taxon>Bacteria</taxon>
        <taxon>Pseudomonadati</taxon>
        <taxon>Campylobacterota</taxon>
        <taxon>Epsilonproteobacteria</taxon>
        <taxon>Campylobacterales</taxon>
        <taxon>Sulfurovaceae</taxon>
        <taxon>Sulfurovum</taxon>
        <taxon>environmental samples</taxon>
    </lineage>
</organism>
<evidence type="ECO:0000256" key="8">
    <source>
        <dbReference type="SAM" id="Phobius"/>
    </source>
</evidence>
<feature type="transmembrane region" description="Helical" evidence="8">
    <location>
        <begin position="145"/>
        <end position="167"/>
    </location>
</feature>
<feature type="domain" description="Pycsar effector protein" evidence="9">
    <location>
        <begin position="4"/>
        <end position="166"/>
    </location>
</feature>
<keyword evidence="2" id="KW-1003">Cell membrane</keyword>
<evidence type="ECO:0000256" key="2">
    <source>
        <dbReference type="ARBA" id="ARBA00022475"/>
    </source>
</evidence>
<feature type="transmembrane region" description="Helical" evidence="8">
    <location>
        <begin position="53"/>
        <end position="74"/>
    </location>
</feature>
<evidence type="ECO:0000256" key="1">
    <source>
        <dbReference type="ARBA" id="ARBA00004236"/>
    </source>
</evidence>
<comment type="subcellular location">
    <subcellularLocation>
        <location evidence="1">Cell membrane</location>
    </subcellularLocation>
</comment>
<proteinExistence type="predicted"/>
<dbReference type="InterPro" id="IPR043760">
    <property type="entry name" value="PycTM_dom"/>
</dbReference>
<gene>
    <name evidence="10" type="ORF">HELGO_WM66293</name>
</gene>
<dbReference type="AlphaFoldDB" id="A0A6S6UBP7"/>
<evidence type="ECO:0000259" key="9">
    <source>
        <dbReference type="Pfam" id="PF18967"/>
    </source>
</evidence>
<evidence type="ECO:0000256" key="3">
    <source>
        <dbReference type="ARBA" id="ARBA00022692"/>
    </source>
</evidence>
<evidence type="ECO:0000256" key="6">
    <source>
        <dbReference type="ARBA" id="ARBA00023118"/>
    </source>
</evidence>
<reference evidence="10" key="1">
    <citation type="submission" date="2020-01" db="EMBL/GenBank/DDBJ databases">
        <authorList>
            <person name="Meier V. D."/>
            <person name="Meier V D."/>
        </authorList>
    </citation>
    <scope>NUCLEOTIDE SEQUENCE</scope>
    <source>
        <strain evidence="10">HLG_WM_MAG_01</strain>
    </source>
</reference>
<keyword evidence="5 8" id="KW-1133">Transmembrane helix</keyword>
<protein>
    <recommendedName>
        <fullName evidence="9">Pycsar effector protein domain-containing protein</fullName>
    </recommendedName>
</protein>
<keyword evidence="7 8" id="KW-0472">Membrane</keyword>